<evidence type="ECO:0000313" key="1">
    <source>
        <dbReference type="EMBL" id="GAE15181.1"/>
    </source>
</evidence>
<dbReference type="EMBL" id="BAIQ01000012">
    <property type="protein sequence ID" value="GAE15181.1"/>
    <property type="molecule type" value="Genomic_DNA"/>
</dbReference>
<comment type="caution">
    <text evidence="1">The sequence shown here is derived from an EMBL/GenBank/DDBJ whole genome shotgun (WGS) entry which is preliminary data.</text>
</comment>
<accession>W4P5T9</accession>
<dbReference type="AlphaFoldDB" id="W4P5T9"/>
<evidence type="ECO:0008006" key="3">
    <source>
        <dbReference type="Google" id="ProtNLM"/>
    </source>
</evidence>
<gene>
    <name evidence="1" type="ORF">JCM6292_1423</name>
</gene>
<dbReference type="InterPro" id="IPR024361">
    <property type="entry name" value="BACON"/>
</dbReference>
<organism evidence="1 2">
    <name type="scientific">Bacteroides pyogenes JCM 6292</name>
    <dbReference type="NCBI Taxonomy" id="1235809"/>
    <lineage>
        <taxon>Bacteria</taxon>
        <taxon>Pseudomonadati</taxon>
        <taxon>Bacteroidota</taxon>
        <taxon>Bacteroidia</taxon>
        <taxon>Bacteroidales</taxon>
        <taxon>Bacteroidaceae</taxon>
        <taxon>Bacteroides</taxon>
    </lineage>
</organism>
<proteinExistence type="predicted"/>
<evidence type="ECO:0000313" key="2">
    <source>
        <dbReference type="Proteomes" id="UP000018861"/>
    </source>
</evidence>
<dbReference type="Proteomes" id="UP000018861">
    <property type="component" value="Unassembled WGS sequence"/>
</dbReference>
<dbReference type="Gene3D" id="2.60.40.10">
    <property type="entry name" value="Immunoglobulins"/>
    <property type="match status" value="1"/>
</dbReference>
<protein>
    <recommendedName>
        <fullName evidence="3">BACON domain-containing protein</fullName>
    </recommendedName>
</protein>
<dbReference type="CDD" id="cd14948">
    <property type="entry name" value="BACON"/>
    <property type="match status" value="1"/>
</dbReference>
<dbReference type="InterPro" id="IPR013783">
    <property type="entry name" value="Ig-like_fold"/>
</dbReference>
<name>W4P5T9_9BACE</name>
<sequence length="817" mass="88708">MEISIYHKAFNVILSPMARILLATGVLLSACADSEQAPSPVPEHTATLQLVFKQQGSADGSSPTQLKGTGSFATDAPLTVYAETDAPLTMDAAMPASRGPMTRAVNETDIQTVDVLSFKVNPLDPTNIKEGTFFYRSIGTYTQTSPGQGKVEVKLVDSPEAQTLVVLANVRTQVDALDATYGEQKEAVMARLLLPATADGTPDFAKGMPMWGELLNEVVGEGFSPSGAPKEVTMIRSVVKFTYREKTSQLYSPAGINLWYNGLHFEAYNFRSKGRVAPDNFRPASLSVATPTVPAGATQAQGTHHTLSSYVPLTYDGTGGEVSFYMFESDNSKANTGSALDATCLVVHFLGGPATGWHRFDFRDYAQPAGTGFMDLLRGHHYVIEPEEWDGTGGALTAEEAFKGVSKIKCRIVPWNEVQEEVKVPGNKRLTVDKREVYIPFSAATTGRPLTITTENTGGWTTADVPAWCTLSNTQTTTDGTVVLNITTNKLYARGSFKLKAGAAEMEIKVKVGKLPPEYMSEYNLAGGSAYGYIPGTGATAAQTDGPLRWANDNQFGASGYYNWYVCTGTTDATHNPNGLKLFEDPLLKDKYHLPSAEEWGGILPPHGFFAWNTASLPPNTSPRHEKINIGGQKHTYKSEYKLLSPWKMSVLRFQKGVQGANAEYPLAPDNSMVCAYFYELKSVNYPGGSSGSAVNIRVVYLGGDAAIPTINQLTLAWWQAQEQIPGRVFNYTIERSGDLSPFSGNLSSGIPGGTIPGSVSQLNTAFNFWTSSPPPPSTYQAWRNGYMAFENGHAIGEAPQYKYRGYSVRPFHNYDE</sequence>
<reference evidence="1 2" key="1">
    <citation type="journal article" date="2014" name="Genome Announc.">
        <title>Draft Genome Sequences of Three Strains of Bacteroides pyogenes Isolated from a Cat and Swine.</title>
        <authorList>
            <person name="Sakamoto M."/>
            <person name="Oshima K."/>
            <person name="Suda W."/>
            <person name="Kitamura K."/>
            <person name="Iida T."/>
            <person name="Hattori M."/>
            <person name="Ohkuma M."/>
        </authorList>
    </citation>
    <scope>NUCLEOTIDE SEQUENCE [LARGE SCALE GENOMIC DNA]</scope>
    <source>
        <strain evidence="1 2">JCM 6292</strain>
    </source>
</reference>